<dbReference type="GO" id="GO:0003676">
    <property type="term" value="F:nucleic acid binding"/>
    <property type="evidence" value="ECO:0007669"/>
    <property type="project" value="InterPro"/>
</dbReference>
<comment type="caution">
    <text evidence="1">The sequence shown here is derived from an EMBL/GenBank/DDBJ whole genome shotgun (WGS) entry which is preliminary data.</text>
</comment>
<sequence length="71" mass="8077">MKKSYNGQVAELDTIKLDLFIEDEKEHFRPTIILAVDQFTRKVVGQCISLSTPDQARIKELLQNITSKGDV</sequence>
<evidence type="ECO:0008006" key="3">
    <source>
        <dbReference type="Google" id="ProtNLM"/>
    </source>
</evidence>
<dbReference type="EMBL" id="RBZM01000003">
    <property type="protein sequence ID" value="RKP56259.1"/>
    <property type="molecule type" value="Genomic_DNA"/>
</dbReference>
<dbReference type="OrthoDB" id="501284at2"/>
<dbReference type="Proteomes" id="UP000282076">
    <property type="component" value="Unassembled WGS sequence"/>
</dbReference>
<evidence type="ECO:0000313" key="1">
    <source>
        <dbReference type="EMBL" id="RKP56259.1"/>
    </source>
</evidence>
<organism evidence="1 2">
    <name type="scientific">Cohnella endophytica</name>
    <dbReference type="NCBI Taxonomy" id="2419778"/>
    <lineage>
        <taxon>Bacteria</taxon>
        <taxon>Bacillati</taxon>
        <taxon>Bacillota</taxon>
        <taxon>Bacilli</taxon>
        <taxon>Bacillales</taxon>
        <taxon>Paenibacillaceae</taxon>
        <taxon>Cohnella</taxon>
    </lineage>
</organism>
<proteinExistence type="predicted"/>
<keyword evidence="2" id="KW-1185">Reference proteome</keyword>
<accession>A0A494Y0G6</accession>
<dbReference type="AlphaFoldDB" id="A0A494Y0G6"/>
<gene>
    <name evidence="1" type="ORF">D7Z26_06380</name>
</gene>
<reference evidence="1 2" key="1">
    <citation type="submission" date="2018-10" db="EMBL/GenBank/DDBJ databases">
        <title>Cohnella sp. M2MS4P-1, whole genome shotgun sequence.</title>
        <authorList>
            <person name="Tuo L."/>
        </authorList>
    </citation>
    <scope>NUCLEOTIDE SEQUENCE [LARGE SCALE GENOMIC DNA]</scope>
    <source>
        <strain evidence="1 2">M2MS4P-1</strain>
    </source>
</reference>
<dbReference type="Gene3D" id="3.30.420.10">
    <property type="entry name" value="Ribonuclease H-like superfamily/Ribonuclease H"/>
    <property type="match status" value="1"/>
</dbReference>
<dbReference type="RefSeq" id="WP_120975226.1">
    <property type="nucleotide sequence ID" value="NZ_RBZM01000003.1"/>
</dbReference>
<protein>
    <recommendedName>
        <fullName evidence="3">Integrase catalytic domain-containing protein</fullName>
    </recommendedName>
</protein>
<evidence type="ECO:0000313" key="2">
    <source>
        <dbReference type="Proteomes" id="UP000282076"/>
    </source>
</evidence>
<name>A0A494Y0G6_9BACL</name>
<dbReference type="InterPro" id="IPR036397">
    <property type="entry name" value="RNaseH_sf"/>
</dbReference>